<name>D8SBW5_SELML</name>
<dbReference type="EMBL" id="GL377611">
    <property type="protein sequence ID" value="EFJ17992.1"/>
    <property type="molecule type" value="Genomic_DNA"/>
</dbReference>
<dbReference type="InParanoid" id="D8SBW5"/>
<gene>
    <name evidence="1" type="ORF">SELMODRAFT_420405</name>
</gene>
<evidence type="ECO:0000313" key="1">
    <source>
        <dbReference type="EMBL" id="EFJ17992.1"/>
    </source>
</evidence>
<dbReference type="Proteomes" id="UP000001514">
    <property type="component" value="Unassembled WGS sequence"/>
</dbReference>
<dbReference type="HOGENOM" id="CLU_2254827_0_0_1"/>
<accession>D8SBW5</accession>
<organism evidence="2">
    <name type="scientific">Selaginella moellendorffii</name>
    <name type="common">Spikemoss</name>
    <dbReference type="NCBI Taxonomy" id="88036"/>
    <lineage>
        <taxon>Eukaryota</taxon>
        <taxon>Viridiplantae</taxon>
        <taxon>Streptophyta</taxon>
        <taxon>Embryophyta</taxon>
        <taxon>Tracheophyta</taxon>
        <taxon>Lycopodiopsida</taxon>
        <taxon>Selaginellales</taxon>
        <taxon>Selaginellaceae</taxon>
        <taxon>Selaginella</taxon>
    </lineage>
</organism>
<dbReference type="Gramene" id="EFJ17992">
    <property type="protein sequence ID" value="EFJ17992"/>
    <property type="gene ID" value="SELMODRAFT_420405"/>
</dbReference>
<dbReference type="KEGG" id="smo:SELMODRAFT_420405"/>
<proteinExistence type="predicted"/>
<sequence length="104" mass="11444">MEECKPLIEAGLSILKFSEEEVNVEGSKGGPTALAKNKLVTVPSKSKSTQAFKIFVWDSSYYPGKVVAVHGPHPNFGSGQSGIGRAFHLRINDNIWLEQSQNWK</sequence>
<protein>
    <submittedName>
        <fullName evidence="1">Uncharacterized protein</fullName>
    </submittedName>
</protein>
<keyword evidence="2" id="KW-1185">Reference proteome</keyword>
<dbReference type="AlphaFoldDB" id="D8SBW5"/>
<evidence type="ECO:0000313" key="2">
    <source>
        <dbReference type="Proteomes" id="UP000001514"/>
    </source>
</evidence>
<reference evidence="1 2" key="1">
    <citation type="journal article" date="2011" name="Science">
        <title>The Selaginella genome identifies genetic changes associated with the evolution of vascular plants.</title>
        <authorList>
            <person name="Banks J.A."/>
            <person name="Nishiyama T."/>
            <person name="Hasebe M."/>
            <person name="Bowman J.L."/>
            <person name="Gribskov M."/>
            <person name="dePamphilis C."/>
            <person name="Albert V.A."/>
            <person name="Aono N."/>
            <person name="Aoyama T."/>
            <person name="Ambrose B.A."/>
            <person name="Ashton N.W."/>
            <person name="Axtell M.J."/>
            <person name="Barker E."/>
            <person name="Barker M.S."/>
            <person name="Bennetzen J.L."/>
            <person name="Bonawitz N.D."/>
            <person name="Chapple C."/>
            <person name="Cheng C."/>
            <person name="Correa L.G."/>
            <person name="Dacre M."/>
            <person name="DeBarry J."/>
            <person name="Dreyer I."/>
            <person name="Elias M."/>
            <person name="Engstrom E.M."/>
            <person name="Estelle M."/>
            <person name="Feng L."/>
            <person name="Finet C."/>
            <person name="Floyd S.K."/>
            <person name="Frommer W.B."/>
            <person name="Fujita T."/>
            <person name="Gramzow L."/>
            <person name="Gutensohn M."/>
            <person name="Harholt J."/>
            <person name="Hattori M."/>
            <person name="Heyl A."/>
            <person name="Hirai T."/>
            <person name="Hiwatashi Y."/>
            <person name="Ishikawa M."/>
            <person name="Iwata M."/>
            <person name="Karol K.G."/>
            <person name="Koehler B."/>
            <person name="Kolukisaoglu U."/>
            <person name="Kubo M."/>
            <person name="Kurata T."/>
            <person name="Lalonde S."/>
            <person name="Li K."/>
            <person name="Li Y."/>
            <person name="Litt A."/>
            <person name="Lyons E."/>
            <person name="Manning G."/>
            <person name="Maruyama T."/>
            <person name="Michael T.P."/>
            <person name="Mikami K."/>
            <person name="Miyazaki S."/>
            <person name="Morinaga S."/>
            <person name="Murata T."/>
            <person name="Mueller-Roeber B."/>
            <person name="Nelson D.R."/>
            <person name="Obara M."/>
            <person name="Oguri Y."/>
            <person name="Olmstead R.G."/>
            <person name="Onodera N."/>
            <person name="Petersen B.L."/>
            <person name="Pils B."/>
            <person name="Prigge M."/>
            <person name="Rensing S.A."/>
            <person name="Riano-Pachon D.M."/>
            <person name="Roberts A.W."/>
            <person name="Sato Y."/>
            <person name="Scheller H.V."/>
            <person name="Schulz B."/>
            <person name="Schulz C."/>
            <person name="Shakirov E.V."/>
            <person name="Shibagaki N."/>
            <person name="Shinohara N."/>
            <person name="Shippen D.E."/>
            <person name="Soerensen I."/>
            <person name="Sotooka R."/>
            <person name="Sugimoto N."/>
            <person name="Sugita M."/>
            <person name="Sumikawa N."/>
            <person name="Tanurdzic M."/>
            <person name="Theissen G."/>
            <person name="Ulvskov P."/>
            <person name="Wakazuki S."/>
            <person name="Weng J.K."/>
            <person name="Willats W.W."/>
            <person name="Wipf D."/>
            <person name="Wolf P.G."/>
            <person name="Yang L."/>
            <person name="Zimmer A.D."/>
            <person name="Zhu Q."/>
            <person name="Mitros T."/>
            <person name="Hellsten U."/>
            <person name="Loque D."/>
            <person name="Otillar R."/>
            <person name="Salamov A."/>
            <person name="Schmutz J."/>
            <person name="Shapiro H."/>
            <person name="Lindquist E."/>
            <person name="Lucas S."/>
            <person name="Rokhsar D."/>
            <person name="Grigoriev I.V."/>
        </authorList>
    </citation>
    <scope>NUCLEOTIDE SEQUENCE [LARGE SCALE GENOMIC DNA]</scope>
</reference>